<dbReference type="EMBL" id="OJIN01000235">
    <property type="protein sequence ID" value="SPD76335.1"/>
    <property type="molecule type" value="Genomic_DNA"/>
</dbReference>
<accession>A0A445N3Q1</accession>
<name>A0A445N3Q1_9BACT</name>
<proteinExistence type="predicted"/>
<reference evidence="1" key="1">
    <citation type="submission" date="2018-01" db="EMBL/GenBank/DDBJ databases">
        <authorList>
            <person name="Regsiter A."/>
            <person name="William W."/>
        </authorList>
    </citation>
    <scope>NUCLEOTIDE SEQUENCE</scope>
    <source>
        <strain evidence="1">TRIP AH-1</strain>
    </source>
</reference>
<protein>
    <submittedName>
        <fullName evidence="1">Uncharacterized protein</fullName>
    </submittedName>
</protein>
<evidence type="ECO:0000313" key="1">
    <source>
        <dbReference type="EMBL" id="SPD76335.1"/>
    </source>
</evidence>
<gene>
    <name evidence="1" type="ORF">PITCH_A890044</name>
</gene>
<dbReference type="AlphaFoldDB" id="A0A445N3Q1"/>
<sequence length="59" mass="6347">MAGVGGMGLKSDAQLSCCSPTQIAPQPYKASTEDDQSLNTLIRIRFFILTAMWVSGILN</sequence>
<organism evidence="1">
    <name type="scientific">uncultured Desulfobacterium sp</name>
    <dbReference type="NCBI Taxonomy" id="201089"/>
    <lineage>
        <taxon>Bacteria</taxon>
        <taxon>Pseudomonadati</taxon>
        <taxon>Thermodesulfobacteriota</taxon>
        <taxon>Desulfobacteria</taxon>
        <taxon>Desulfobacterales</taxon>
        <taxon>Desulfobacteriaceae</taxon>
        <taxon>Desulfobacterium</taxon>
        <taxon>environmental samples</taxon>
    </lineage>
</organism>